<reference evidence="3" key="1">
    <citation type="submission" date="2023-01" db="EMBL/GenBank/DDBJ databases">
        <title>Metagenome sequencing of chrysophaentin producing Chrysophaeum taylorii.</title>
        <authorList>
            <person name="Davison J."/>
            <person name="Bewley C."/>
        </authorList>
    </citation>
    <scope>NUCLEOTIDE SEQUENCE</scope>
    <source>
        <strain evidence="3">NIES-1699</strain>
    </source>
</reference>
<name>A0AAD7UQB2_9STRA</name>
<keyword evidence="4" id="KW-1185">Reference proteome</keyword>
<keyword evidence="1" id="KW-1133">Transmembrane helix</keyword>
<dbReference type="EMBL" id="JAQMWT010000015">
    <property type="protein sequence ID" value="KAJ8613946.1"/>
    <property type="molecule type" value="Genomic_DNA"/>
</dbReference>
<dbReference type="Pfam" id="PF20668">
    <property type="entry name" value="DUF6815"/>
    <property type="match status" value="1"/>
</dbReference>
<keyword evidence="1" id="KW-0472">Membrane</keyword>
<evidence type="ECO:0000259" key="2">
    <source>
        <dbReference type="Pfam" id="PF20668"/>
    </source>
</evidence>
<evidence type="ECO:0000313" key="3">
    <source>
        <dbReference type="EMBL" id="KAJ8613946.1"/>
    </source>
</evidence>
<dbReference type="SUPFAM" id="SSF56059">
    <property type="entry name" value="Glutathione synthetase ATP-binding domain-like"/>
    <property type="match status" value="1"/>
</dbReference>
<evidence type="ECO:0000313" key="4">
    <source>
        <dbReference type="Proteomes" id="UP001230188"/>
    </source>
</evidence>
<dbReference type="InterPro" id="IPR049212">
    <property type="entry name" value="DUF6815"/>
</dbReference>
<comment type="caution">
    <text evidence="3">The sequence shown here is derived from an EMBL/GenBank/DDBJ whole genome shotgun (WGS) entry which is preliminary data.</text>
</comment>
<gene>
    <name evidence="3" type="ORF">CTAYLR_008785</name>
</gene>
<sequence length="465" mass="50616">MHLIHVVLPVAVAAQPITKGLPVVALAAAAVGALAYLLWTTITKKRFNELLASPVGARFKVAVVEFNVPGAKNGGTDKGPNGHRIDSIPIANGVIKAGGACDIIKYYHNKHESFARQVQKYDALIVRINPGQLSQGTSPGTQKRFDDLMNSLLAKGKLVWSSPEVQTKMGAKDALVAINQMACGLVDTAAYYTERELEVGFKKTCAFQPRVLKQNRGSAGEGIWLCWLENKPYCKKYGDALLNDNDKLKLMEMNDNHVEHHTVKEFLAFCVHGPDHPAAGKWNSTFPGKYLQGGKAAGGQLVDQRLLPRISEGEVRCLLVGDVVQMIIHKKPEGGLSAVGGNSSYTYYKPGCTEYRQLENSLKKDIPMLLEAMDLVGEPLPLLWTADFIPKDAEDGTPGVTEYVVGEFNCSCVGVSKFQAVCGGTKTLADVPDADYFEACELTDLMGRKAIEMLAKANNKTKFFN</sequence>
<dbReference type="AlphaFoldDB" id="A0AAD7UQB2"/>
<keyword evidence="1" id="KW-0812">Transmembrane</keyword>
<dbReference type="Proteomes" id="UP001230188">
    <property type="component" value="Unassembled WGS sequence"/>
</dbReference>
<feature type="domain" description="DUF6815" evidence="2">
    <location>
        <begin position="312"/>
        <end position="414"/>
    </location>
</feature>
<organism evidence="3 4">
    <name type="scientific">Chrysophaeum taylorii</name>
    <dbReference type="NCBI Taxonomy" id="2483200"/>
    <lineage>
        <taxon>Eukaryota</taxon>
        <taxon>Sar</taxon>
        <taxon>Stramenopiles</taxon>
        <taxon>Ochrophyta</taxon>
        <taxon>Pelagophyceae</taxon>
        <taxon>Pelagomonadales</taxon>
        <taxon>Pelagomonadaceae</taxon>
        <taxon>Chrysophaeum</taxon>
    </lineage>
</organism>
<accession>A0AAD7UQB2</accession>
<protein>
    <recommendedName>
        <fullName evidence="2">DUF6815 domain-containing protein</fullName>
    </recommendedName>
</protein>
<evidence type="ECO:0000256" key="1">
    <source>
        <dbReference type="SAM" id="Phobius"/>
    </source>
</evidence>
<feature type="transmembrane region" description="Helical" evidence="1">
    <location>
        <begin position="23"/>
        <end position="42"/>
    </location>
</feature>
<proteinExistence type="predicted"/>